<dbReference type="EMBL" id="GBRH01180247">
    <property type="protein sequence ID" value="JAE17649.1"/>
    <property type="molecule type" value="Transcribed_RNA"/>
</dbReference>
<dbReference type="AlphaFoldDB" id="A0A0A9G2H4"/>
<reference evidence="2" key="1">
    <citation type="submission" date="2014-09" db="EMBL/GenBank/DDBJ databases">
        <authorList>
            <person name="Magalhaes I.L.F."/>
            <person name="Oliveira U."/>
            <person name="Santos F.R."/>
            <person name="Vidigal T.H.D.A."/>
            <person name="Brescovit A.D."/>
            <person name="Santos A.J."/>
        </authorList>
    </citation>
    <scope>NUCLEOTIDE SEQUENCE</scope>
    <source>
        <tissue evidence="2">Shoot tissue taken approximately 20 cm above the soil surface</tissue>
    </source>
</reference>
<keyword evidence="1" id="KW-0732">Signal</keyword>
<accession>A0A0A9G2H4</accession>
<evidence type="ECO:0000256" key="1">
    <source>
        <dbReference type="SAM" id="SignalP"/>
    </source>
</evidence>
<feature type="signal peptide" evidence="1">
    <location>
        <begin position="1"/>
        <end position="23"/>
    </location>
</feature>
<name>A0A0A9G2H4_ARUDO</name>
<reference evidence="2" key="2">
    <citation type="journal article" date="2015" name="Data Brief">
        <title>Shoot transcriptome of the giant reed, Arundo donax.</title>
        <authorList>
            <person name="Barrero R.A."/>
            <person name="Guerrero F.D."/>
            <person name="Moolhuijzen P."/>
            <person name="Goolsby J.A."/>
            <person name="Tidwell J."/>
            <person name="Bellgard S.E."/>
            <person name="Bellgard M.I."/>
        </authorList>
    </citation>
    <scope>NUCLEOTIDE SEQUENCE</scope>
    <source>
        <tissue evidence="2">Shoot tissue taken approximately 20 cm above the soil surface</tissue>
    </source>
</reference>
<proteinExistence type="predicted"/>
<evidence type="ECO:0000313" key="2">
    <source>
        <dbReference type="EMBL" id="JAE17649.1"/>
    </source>
</evidence>
<organism evidence="2">
    <name type="scientific">Arundo donax</name>
    <name type="common">Giant reed</name>
    <name type="synonym">Donax arundinaceus</name>
    <dbReference type="NCBI Taxonomy" id="35708"/>
    <lineage>
        <taxon>Eukaryota</taxon>
        <taxon>Viridiplantae</taxon>
        <taxon>Streptophyta</taxon>
        <taxon>Embryophyta</taxon>
        <taxon>Tracheophyta</taxon>
        <taxon>Spermatophyta</taxon>
        <taxon>Magnoliopsida</taxon>
        <taxon>Liliopsida</taxon>
        <taxon>Poales</taxon>
        <taxon>Poaceae</taxon>
        <taxon>PACMAD clade</taxon>
        <taxon>Arundinoideae</taxon>
        <taxon>Arundineae</taxon>
        <taxon>Arundo</taxon>
    </lineage>
</organism>
<feature type="chain" id="PRO_5002064889" evidence="1">
    <location>
        <begin position="24"/>
        <end position="68"/>
    </location>
</feature>
<protein>
    <submittedName>
        <fullName evidence="2">Uncharacterized protein</fullName>
    </submittedName>
</protein>
<sequence length="68" mass="7773">MVLICYTFDFWELFIIITECVQTSEISPNGLKQINRGKSGTLATWSRTKVLLSHFLKGLLVERSVVIK</sequence>